<keyword evidence="1" id="KW-0472">Membrane</keyword>
<keyword evidence="1" id="KW-0812">Transmembrane</keyword>
<organism evidence="2 3">
    <name type="scientific">Riccia sorocarpa</name>
    <dbReference type="NCBI Taxonomy" id="122646"/>
    <lineage>
        <taxon>Eukaryota</taxon>
        <taxon>Viridiplantae</taxon>
        <taxon>Streptophyta</taxon>
        <taxon>Embryophyta</taxon>
        <taxon>Marchantiophyta</taxon>
        <taxon>Marchantiopsida</taxon>
        <taxon>Marchantiidae</taxon>
        <taxon>Marchantiales</taxon>
        <taxon>Ricciaceae</taxon>
        <taxon>Riccia</taxon>
    </lineage>
</organism>
<protein>
    <submittedName>
        <fullName evidence="2">Uncharacterized protein</fullName>
    </submittedName>
</protein>
<sequence>MGFVSHRSLTLADSQKDLTGSIGRDWKLVPVVFCVDSFQRGSLSQVARRESSLERPSRLTLATYGGDSTSRPSTRSVIRVPETGGSYKLSQKLIPDLAKVVLKLKRNIEDQAAESGHQTSSLVAKLEEQRLTVNAQHETTERIAATADKLEKQSLGIALQVKVFCGRSSSDSLLAGFLFVSLEICQITLLGFCALEINRNRNRKREAVDEQKEIILPMAAQGSVLEEVKKAVSSSDLGRELDKLREAVLDKSPVQTDSLQQVIADLDTRMQICVKNIGDYVRQVAARSFADVTRESQTAFVLEHDREKTAREARGLNLRVVGLQEEVEEDTKASILQLFQNTLHVATPRVEQAFRIGRSDKRPPSDGLFCIH</sequence>
<dbReference type="Proteomes" id="UP001633002">
    <property type="component" value="Unassembled WGS sequence"/>
</dbReference>
<evidence type="ECO:0000313" key="2">
    <source>
        <dbReference type="EMBL" id="KAL3686394.1"/>
    </source>
</evidence>
<reference evidence="2 3" key="1">
    <citation type="submission" date="2024-09" db="EMBL/GenBank/DDBJ databases">
        <title>Chromosome-scale assembly of Riccia sorocarpa.</title>
        <authorList>
            <person name="Paukszto L."/>
        </authorList>
    </citation>
    <scope>NUCLEOTIDE SEQUENCE [LARGE SCALE GENOMIC DNA]</scope>
    <source>
        <strain evidence="2">LP-2024</strain>
        <tissue evidence="2">Aerial parts of the thallus</tissue>
    </source>
</reference>
<feature type="transmembrane region" description="Helical" evidence="1">
    <location>
        <begin position="173"/>
        <end position="195"/>
    </location>
</feature>
<comment type="caution">
    <text evidence="2">The sequence shown here is derived from an EMBL/GenBank/DDBJ whole genome shotgun (WGS) entry which is preliminary data.</text>
</comment>
<gene>
    <name evidence="2" type="ORF">R1sor_008968</name>
</gene>
<dbReference type="AlphaFoldDB" id="A0ABD3H8D6"/>
<keyword evidence="3" id="KW-1185">Reference proteome</keyword>
<evidence type="ECO:0000313" key="3">
    <source>
        <dbReference type="Proteomes" id="UP001633002"/>
    </source>
</evidence>
<evidence type="ECO:0000256" key="1">
    <source>
        <dbReference type="SAM" id="Phobius"/>
    </source>
</evidence>
<dbReference type="EMBL" id="JBJQOH010000005">
    <property type="protein sequence ID" value="KAL3686394.1"/>
    <property type="molecule type" value="Genomic_DNA"/>
</dbReference>
<name>A0ABD3H8D6_9MARC</name>
<keyword evidence="1" id="KW-1133">Transmembrane helix</keyword>
<proteinExistence type="predicted"/>
<accession>A0ABD3H8D6</accession>